<dbReference type="Proteomes" id="UP001157156">
    <property type="component" value="Unassembled WGS sequence"/>
</dbReference>
<gene>
    <name evidence="1" type="ORF">GCM10007931_19720</name>
</gene>
<proteinExistence type="predicted"/>
<evidence type="ECO:0000313" key="2">
    <source>
        <dbReference type="Proteomes" id="UP001157156"/>
    </source>
</evidence>
<name>A0ABQ6EQY8_9VIBR</name>
<sequence>MGNGVKKMGKKWVNRPKPSMTTCYQGQLQQGFIDRIMRLMTKVSGFKIRCLRAWRFKSAHRYQI</sequence>
<keyword evidence="2" id="KW-1185">Reference proteome</keyword>
<comment type="caution">
    <text evidence="1">The sequence shown here is derived from an EMBL/GenBank/DDBJ whole genome shotgun (WGS) entry which is preliminary data.</text>
</comment>
<reference evidence="2" key="1">
    <citation type="journal article" date="2019" name="Int. J. Syst. Evol. Microbiol.">
        <title>The Global Catalogue of Microorganisms (GCM) 10K type strain sequencing project: providing services to taxonomists for standard genome sequencing and annotation.</title>
        <authorList>
            <consortium name="The Broad Institute Genomics Platform"/>
            <consortium name="The Broad Institute Genome Sequencing Center for Infectious Disease"/>
            <person name="Wu L."/>
            <person name="Ma J."/>
        </authorList>
    </citation>
    <scope>NUCLEOTIDE SEQUENCE [LARGE SCALE GENOMIC DNA]</scope>
    <source>
        <strain evidence="2">NBRC 111146</strain>
    </source>
</reference>
<organism evidence="1 2">
    <name type="scientific">Vibrio algivorus</name>
    <dbReference type="NCBI Taxonomy" id="1667024"/>
    <lineage>
        <taxon>Bacteria</taxon>
        <taxon>Pseudomonadati</taxon>
        <taxon>Pseudomonadota</taxon>
        <taxon>Gammaproteobacteria</taxon>
        <taxon>Vibrionales</taxon>
        <taxon>Vibrionaceae</taxon>
        <taxon>Vibrio</taxon>
    </lineage>
</organism>
<accession>A0ABQ6EQY8</accession>
<dbReference type="EMBL" id="BSPV01000006">
    <property type="protein sequence ID" value="GLT14997.1"/>
    <property type="molecule type" value="Genomic_DNA"/>
</dbReference>
<protein>
    <submittedName>
        <fullName evidence="1">Uncharacterized protein</fullName>
    </submittedName>
</protein>
<evidence type="ECO:0000313" key="1">
    <source>
        <dbReference type="EMBL" id="GLT14997.1"/>
    </source>
</evidence>